<dbReference type="AlphaFoldDB" id="A0AAE9F798"/>
<feature type="coiled-coil region" evidence="1">
    <location>
        <begin position="7"/>
        <end position="41"/>
    </location>
</feature>
<dbReference type="Proteomes" id="UP000829354">
    <property type="component" value="Chromosome V"/>
</dbReference>
<reference evidence="2 3" key="1">
    <citation type="submission" date="2022-04" db="EMBL/GenBank/DDBJ databases">
        <title>Chromosome-level reference genomes for two strains of Caenorhabditis briggsae: an improved platform for comparative genomics.</title>
        <authorList>
            <person name="Stevens L."/>
            <person name="Andersen E."/>
        </authorList>
    </citation>
    <scope>NUCLEOTIDE SEQUENCE [LARGE SCALE GENOMIC DNA]</scope>
    <source>
        <strain evidence="2">VX34</strain>
        <tissue evidence="2">Whole-organism</tissue>
    </source>
</reference>
<evidence type="ECO:0000313" key="2">
    <source>
        <dbReference type="EMBL" id="UMM36848.1"/>
    </source>
</evidence>
<protein>
    <submittedName>
        <fullName evidence="2">Uncharacterized protein</fullName>
    </submittedName>
</protein>
<name>A0AAE9F798_CAEBR</name>
<evidence type="ECO:0000313" key="3">
    <source>
        <dbReference type="Proteomes" id="UP000829354"/>
    </source>
</evidence>
<keyword evidence="1" id="KW-0175">Coiled coil</keyword>
<proteinExistence type="predicted"/>
<accession>A0AAE9F798</accession>
<gene>
    <name evidence="2" type="ORF">L5515_008825</name>
</gene>
<evidence type="ECO:0000256" key="1">
    <source>
        <dbReference type="SAM" id="Coils"/>
    </source>
</evidence>
<keyword evidence="3" id="KW-1185">Reference proteome</keyword>
<sequence>MMEEDKQKSLKEIRKRTEEKLTALQAETNNEEKKFDELSAKLIEEAEKEVISKRKIYDEIIAKNMKLLEADQLKVEQELLETDSNLRKLQMDITETISSEAEKTETKKQRLMEEQRKRDEERLAIRLEKDNENLESERKVMKEVQKKNEEVQDKELQCTQDIGKSHLSAQREMFTTMELRNRKYNNGVMNDFLEKLSNLSENVKRSYARCSIYLQNDGVLSGQLARKARESFEGFLAEFHTTAEELIRIERRLAEVDKKEIPPDMVKNIQEMRDVLFQLSNNVSKFCGRLMIGQSLKNETDEGELQKLVDRFLKIEFAHFNNINPDIQNHLRSTLPVGDQPQPNNSIEH</sequence>
<organism evidence="2 3">
    <name type="scientific">Caenorhabditis briggsae</name>
    <dbReference type="NCBI Taxonomy" id="6238"/>
    <lineage>
        <taxon>Eukaryota</taxon>
        <taxon>Metazoa</taxon>
        <taxon>Ecdysozoa</taxon>
        <taxon>Nematoda</taxon>
        <taxon>Chromadorea</taxon>
        <taxon>Rhabditida</taxon>
        <taxon>Rhabditina</taxon>
        <taxon>Rhabditomorpha</taxon>
        <taxon>Rhabditoidea</taxon>
        <taxon>Rhabditidae</taxon>
        <taxon>Peloderinae</taxon>
        <taxon>Caenorhabditis</taxon>
    </lineage>
</organism>
<dbReference type="EMBL" id="CP092624">
    <property type="protein sequence ID" value="UMM36848.1"/>
    <property type="molecule type" value="Genomic_DNA"/>
</dbReference>
<feature type="coiled-coil region" evidence="1">
    <location>
        <begin position="94"/>
        <end position="157"/>
    </location>
</feature>